<comment type="caution">
    <text evidence="1">The sequence shown here is derived from an EMBL/GenBank/DDBJ whole genome shotgun (WGS) entry which is preliminary data.</text>
</comment>
<dbReference type="AlphaFoldDB" id="A0A2A9FGY4"/>
<gene>
    <name evidence="1" type="ORF">ATK36_5392</name>
</gene>
<sequence length="104" mass="11255">MIDPISLAVGAGLLATGLLAGKLTCRRAPADTTPKPVCGCSHGLEQHDADTKECHGQILHRDARTEFGVWIGNQWVSCTCRQYVGPKPFEELFSPSLLPPQDNL</sequence>
<protein>
    <submittedName>
        <fullName evidence="1">Uncharacterized protein</fullName>
    </submittedName>
</protein>
<dbReference type="Proteomes" id="UP000243542">
    <property type="component" value="Unassembled WGS sequence"/>
</dbReference>
<name>A0A2A9FGY4_9PSEU</name>
<reference evidence="1 2" key="1">
    <citation type="submission" date="2017-10" db="EMBL/GenBank/DDBJ databases">
        <title>Sequencing the genomes of 1000 actinobacteria strains.</title>
        <authorList>
            <person name="Klenk H.-P."/>
        </authorList>
    </citation>
    <scope>NUCLEOTIDE SEQUENCE [LARGE SCALE GENOMIC DNA]</scope>
    <source>
        <strain evidence="1 2">DSM 46092</strain>
    </source>
</reference>
<dbReference type="RefSeq" id="WP_098513968.1">
    <property type="nucleotide sequence ID" value="NZ_JBIAKZ010000012.1"/>
</dbReference>
<proteinExistence type="predicted"/>
<accession>A0A2A9FGY4</accession>
<evidence type="ECO:0000313" key="2">
    <source>
        <dbReference type="Proteomes" id="UP000243542"/>
    </source>
</evidence>
<keyword evidence="2" id="KW-1185">Reference proteome</keyword>
<evidence type="ECO:0000313" key="1">
    <source>
        <dbReference type="EMBL" id="PFG50183.1"/>
    </source>
</evidence>
<dbReference type="EMBL" id="PDJK01000002">
    <property type="protein sequence ID" value="PFG50183.1"/>
    <property type="molecule type" value="Genomic_DNA"/>
</dbReference>
<organism evidence="1 2">
    <name type="scientific">Amycolatopsis sulphurea</name>
    <dbReference type="NCBI Taxonomy" id="76022"/>
    <lineage>
        <taxon>Bacteria</taxon>
        <taxon>Bacillati</taxon>
        <taxon>Actinomycetota</taxon>
        <taxon>Actinomycetes</taxon>
        <taxon>Pseudonocardiales</taxon>
        <taxon>Pseudonocardiaceae</taxon>
        <taxon>Amycolatopsis</taxon>
    </lineage>
</organism>